<dbReference type="InterPro" id="IPR017946">
    <property type="entry name" value="PLC-like_Pdiesterase_TIM-brl"/>
</dbReference>
<dbReference type="PANTHER" id="PTHR10336">
    <property type="entry name" value="PHOSPHOINOSITIDE-SPECIFIC PHOSPHOLIPASE C FAMILY PROTEIN"/>
    <property type="match status" value="1"/>
</dbReference>
<sequence>MLPYGISKLIRSGFDCAPPTTDLIKEIDEIREGFRSDTFQRLLKRKRIRQEDEHCAFTIMYNNHQKELHLMAENKQMRDLWVMGLKHLTERCSNSGHRTFQYDMTSERALSMIEQYEMNLQWRNQHLLGIDGFRNLMLSEEFDLMKQSCAQRPYQDMTKPLTHYYINTSHNTYLFQSQVYGDSNAEAYNRVLLKGGRAVEQDLLTKALPTTNPSVLPSPEDLKMKVLLRSRQIAQRTRTTVTLQQEDEDDSPIDPLSEVMHPDFAQLLIYMQNVPFRGFEYAHANFLGENPSNLSA</sequence>
<dbReference type="Pfam" id="PF16457">
    <property type="entry name" value="PH_12"/>
    <property type="match status" value="1"/>
</dbReference>
<dbReference type="SMART" id="SM00148">
    <property type="entry name" value="PLCXc"/>
    <property type="match status" value="1"/>
</dbReference>
<dbReference type="SUPFAM" id="SSF51695">
    <property type="entry name" value="PLC-like phosphodiesterases"/>
    <property type="match status" value="1"/>
</dbReference>
<dbReference type="Pfam" id="PF00388">
    <property type="entry name" value="PI-PLC-X"/>
    <property type="match status" value="1"/>
</dbReference>
<dbReference type="SUPFAM" id="SSF47473">
    <property type="entry name" value="EF-hand"/>
    <property type="match status" value="1"/>
</dbReference>
<evidence type="ECO:0000259" key="2">
    <source>
        <dbReference type="PROSITE" id="PS50003"/>
    </source>
</evidence>
<evidence type="ECO:0000313" key="5">
    <source>
        <dbReference type="Proteomes" id="UP000677228"/>
    </source>
</evidence>
<evidence type="ECO:0000313" key="3">
    <source>
        <dbReference type="EMBL" id="CAF1071492.1"/>
    </source>
</evidence>
<dbReference type="EC" id="3.1.4.11" evidence="1"/>
<gene>
    <name evidence="3" type="ORF">OVA965_LOCUS17916</name>
    <name evidence="4" type="ORF">TMI583_LOCUS17929</name>
</gene>
<dbReference type="InterPro" id="IPR001192">
    <property type="entry name" value="PI-PLC_fam"/>
</dbReference>
<dbReference type="PANTHER" id="PTHR10336:SF209">
    <property type="entry name" value="PHOSPHOINOSITIDE PHOSPHOLIPASE C"/>
    <property type="match status" value="1"/>
</dbReference>
<dbReference type="PROSITE" id="PS50003">
    <property type="entry name" value="PH_DOMAIN"/>
    <property type="match status" value="1"/>
</dbReference>
<dbReference type="Proteomes" id="UP000682733">
    <property type="component" value="Unassembled WGS sequence"/>
</dbReference>
<evidence type="ECO:0000313" key="4">
    <source>
        <dbReference type="EMBL" id="CAF3835812.1"/>
    </source>
</evidence>
<proteinExistence type="predicted"/>
<dbReference type="EMBL" id="CAJNOK010008734">
    <property type="protein sequence ID" value="CAF1071492.1"/>
    <property type="molecule type" value="Genomic_DNA"/>
</dbReference>
<reference evidence="3" key="1">
    <citation type="submission" date="2021-02" db="EMBL/GenBank/DDBJ databases">
        <authorList>
            <person name="Nowell W R."/>
        </authorList>
    </citation>
    <scope>NUCLEOTIDE SEQUENCE</scope>
</reference>
<dbReference type="Gene3D" id="2.30.29.30">
    <property type="entry name" value="Pleckstrin-homology domain (PH domain)/Phosphotyrosine-binding domain (PTB)"/>
    <property type="match status" value="1"/>
</dbReference>
<dbReference type="Pfam" id="PF09279">
    <property type="entry name" value="EF-hand_like"/>
    <property type="match status" value="1"/>
</dbReference>
<keyword evidence="1" id="KW-0442">Lipid degradation</keyword>
<dbReference type="InterPro" id="IPR011992">
    <property type="entry name" value="EF-hand-dom_pair"/>
</dbReference>
<comment type="caution">
    <text evidence="3">The sequence shown here is derived from an EMBL/GenBank/DDBJ whole genome shotgun (WGS) entry which is preliminary data.</text>
</comment>
<feature type="domain" description="PH" evidence="2">
    <location>
        <begin position="1"/>
        <end position="90"/>
    </location>
</feature>
<dbReference type="GO" id="GO:0016042">
    <property type="term" value="P:lipid catabolic process"/>
    <property type="evidence" value="ECO:0007669"/>
    <property type="project" value="UniProtKB-KW"/>
</dbReference>
<dbReference type="InterPro" id="IPR000909">
    <property type="entry name" value="PLipase_C_PInositol-sp_X_dom"/>
</dbReference>
<accession>A0A8S2DZB5</accession>
<comment type="catalytic activity">
    <reaction evidence="1">
        <text>a 1,2-diacyl-sn-glycero-3-phospho-(1D-myo-inositol-4,5-bisphosphate) + H2O = 1D-myo-inositol 1,4,5-trisphosphate + a 1,2-diacyl-sn-glycerol + H(+)</text>
        <dbReference type="Rhea" id="RHEA:33179"/>
        <dbReference type="ChEBI" id="CHEBI:15377"/>
        <dbReference type="ChEBI" id="CHEBI:15378"/>
        <dbReference type="ChEBI" id="CHEBI:17815"/>
        <dbReference type="ChEBI" id="CHEBI:58456"/>
        <dbReference type="ChEBI" id="CHEBI:203600"/>
        <dbReference type="EC" id="3.1.4.11"/>
    </reaction>
</comment>
<dbReference type="InterPro" id="IPR015359">
    <property type="entry name" value="PLC_EF-hand-like"/>
</dbReference>
<name>A0A8S2DZB5_9BILA</name>
<dbReference type="Proteomes" id="UP000677228">
    <property type="component" value="Unassembled WGS sequence"/>
</dbReference>
<dbReference type="EMBL" id="CAJOBA010008750">
    <property type="protein sequence ID" value="CAF3835812.1"/>
    <property type="molecule type" value="Genomic_DNA"/>
</dbReference>
<dbReference type="AlphaFoldDB" id="A0A8S2DZB5"/>
<organism evidence="3 5">
    <name type="scientific">Didymodactylos carnosus</name>
    <dbReference type="NCBI Taxonomy" id="1234261"/>
    <lineage>
        <taxon>Eukaryota</taxon>
        <taxon>Metazoa</taxon>
        <taxon>Spiralia</taxon>
        <taxon>Gnathifera</taxon>
        <taxon>Rotifera</taxon>
        <taxon>Eurotatoria</taxon>
        <taxon>Bdelloidea</taxon>
        <taxon>Philodinida</taxon>
        <taxon>Philodinidae</taxon>
        <taxon>Didymodactylos</taxon>
    </lineage>
</organism>
<keyword evidence="1" id="KW-0443">Lipid metabolism</keyword>
<keyword evidence="1" id="KW-0378">Hydrolase</keyword>
<dbReference type="InterPro" id="IPR001849">
    <property type="entry name" value="PH_domain"/>
</dbReference>
<evidence type="ECO:0000256" key="1">
    <source>
        <dbReference type="RuleBase" id="RU361133"/>
    </source>
</evidence>
<dbReference type="PRINTS" id="PR00390">
    <property type="entry name" value="PHPHLIPASEC"/>
</dbReference>
<dbReference type="InterPro" id="IPR011993">
    <property type="entry name" value="PH-like_dom_sf"/>
</dbReference>
<dbReference type="SUPFAM" id="SSF50729">
    <property type="entry name" value="PH domain-like"/>
    <property type="match status" value="1"/>
</dbReference>
<dbReference type="GO" id="GO:0051209">
    <property type="term" value="P:release of sequestered calcium ion into cytosol"/>
    <property type="evidence" value="ECO:0007669"/>
    <property type="project" value="TreeGrafter"/>
</dbReference>
<dbReference type="PROSITE" id="PS50007">
    <property type="entry name" value="PIPLC_X_DOMAIN"/>
    <property type="match status" value="2"/>
</dbReference>
<dbReference type="Gene3D" id="3.20.20.190">
    <property type="entry name" value="Phosphatidylinositol (PI) phosphodiesterase"/>
    <property type="match status" value="2"/>
</dbReference>
<dbReference type="GO" id="GO:0004435">
    <property type="term" value="F:phosphatidylinositol-4,5-bisphosphate phospholipase C activity"/>
    <property type="evidence" value="ECO:0007669"/>
    <property type="project" value="UniProtKB-EC"/>
</dbReference>
<dbReference type="GO" id="GO:0048015">
    <property type="term" value="P:phosphatidylinositol-mediated signaling"/>
    <property type="evidence" value="ECO:0007669"/>
    <property type="project" value="TreeGrafter"/>
</dbReference>
<protein>
    <recommendedName>
        <fullName evidence="1">Phosphoinositide phospholipase C</fullName>
        <ecNumber evidence="1">3.1.4.11</ecNumber>
    </recommendedName>
</protein>